<feature type="repeat" description="ANK" evidence="3">
    <location>
        <begin position="974"/>
        <end position="1006"/>
    </location>
</feature>
<dbReference type="Gene3D" id="1.25.40.20">
    <property type="entry name" value="Ankyrin repeat-containing domain"/>
    <property type="match status" value="4"/>
</dbReference>
<reference evidence="6 7" key="1">
    <citation type="journal article" date="2023" name="IMA Fungus">
        <title>Comparative genomic study of the Penicillium genus elucidates a diverse pangenome and 15 lateral gene transfer events.</title>
        <authorList>
            <person name="Petersen C."/>
            <person name="Sorensen T."/>
            <person name="Nielsen M.R."/>
            <person name="Sondergaard T.E."/>
            <person name="Sorensen J.L."/>
            <person name="Fitzpatrick D.A."/>
            <person name="Frisvad J.C."/>
            <person name="Nielsen K.L."/>
        </authorList>
    </citation>
    <scope>NUCLEOTIDE SEQUENCE [LARGE SCALE GENOMIC DNA]</scope>
    <source>
        <strain evidence="6 7">IBT 35679</strain>
    </source>
</reference>
<keyword evidence="1" id="KW-0677">Repeat</keyword>
<evidence type="ECO:0000256" key="3">
    <source>
        <dbReference type="PROSITE-ProRule" id="PRU00023"/>
    </source>
</evidence>
<keyword evidence="2 3" id="KW-0040">ANK repeat</keyword>
<dbReference type="Proteomes" id="UP001220324">
    <property type="component" value="Unassembled WGS sequence"/>
</dbReference>
<dbReference type="InterPro" id="IPR051631">
    <property type="entry name" value="Ankyrin-KH/SAM_domain"/>
</dbReference>
<dbReference type="InterPro" id="IPR002110">
    <property type="entry name" value="Ankyrin_rpt"/>
</dbReference>
<dbReference type="PROSITE" id="PS50297">
    <property type="entry name" value="ANK_REP_REGION"/>
    <property type="match status" value="14"/>
</dbReference>
<comment type="caution">
    <text evidence="6">The sequence shown here is derived from an EMBL/GenBank/DDBJ whole genome shotgun (WGS) entry which is preliminary data.</text>
</comment>
<dbReference type="EMBL" id="JAQIZZ010000001">
    <property type="protein sequence ID" value="KAJ5557005.1"/>
    <property type="molecule type" value="Genomic_DNA"/>
</dbReference>
<feature type="repeat" description="ANK" evidence="3">
    <location>
        <begin position="941"/>
        <end position="973"/>
    </location>
</feature>
<dbReference type="Gene3D" id="1.20.120.1020">
    <property type="entry name" value="Prion-inhibition and propagation, HeLo domain"/>
    <property type="match status" value="1"/>
</dbReference>
<feature type="repeat" description="ANK" evidence="3">
    <location>
        <begin position="775"/>
        <end position="807"/>
    </location>
</feature>
<dbReference type="PROSITE" id="PS50088">
    <property type="entry name" value="ANK_REPEAT"/>
    <property type="match status" value="15"/>
</dbReference>
<dbReference type="PRINTS" id="PR01415">
    <property type="entry name" value="ANKYRIN"/>
</dbReference>
<dbReference type="SMART" id="SM00248">
    <property type="entry name" value="ANK"/>
    <property type="match status" value="18"/>
</dbReference>
<evidence type="ECO:0000259" key="5">
    <source>
        <dbReference type="Pfam" id="PF24883"/>
    </source>
</evidence>
<dbReference type="Pfam" id="PF00023">
    <property type="entry name" value="Ank"/>
    <property type="match status" value="2"/>
</dbReference>
<feature type="repeat" description="ANK" evidence="3">
    <location>
        <begin position="809"/>
        <end position="841"/>
    </location>
</feature>
<dbReference type="InterPro" id="IPR038305">
    <property type="entry name" value="HeLo_sf"/>
</dbReference>
<protein>
    <submittedName>
        <fullName evidence="6">Uncharacterized protein</fullName>
    </submittedName>
</protein>
<evidence type="ECO:0000313" key="6">
    <source>
        <dbReference type="EMBL" id="KAJ5557005.1"/>
    </source>
</evidence>
<dbReference type="InterPro" id="IPR029498">
    <property type="entry name" value="HeLo_dom"/>
</dbReference>
<feature type="repeat" description="ANK" evidence="3">
    <location>
        <begin position="908"/>
        <end position="940"/>
    </location>
</feature>
<accession>A0AAD6D6Q2</accession>
<dbReference type="Pfam" id="PF14479">
    <property type="entry name" value="HeLo"/>
    <property type="match status" value="1"/>
</dbReference>
<proteinExistence type="predicted"/>
<sequence>MEPVSFAVGIIGLASLFSTCLDILDRFDSWQDFGSDSRNLSAQFKAHKLRLEKWGQAVGFKDGGISDVHNKALEDPRVLSTVKELLSAVKDVCCFGDELFSPSELTLDRMAKKHMPSRSHTRPNPIKESKVQKLNWALRDKAKRITQVGQLASLVDILYNLVPIRNEKETPFQMGEYKASGGSLMPSDGSFYNQQELNAQLRDMISRLQSEMEAEAKRDIHMWLLGAHLPNETYERSTERRIEGTCEWILSTPWFLHWYSSEYEACHPKILWVNAPAGFGKSILCARVVDHLISTLKEPVSHFFFSTDVEREDHYVAIRTWLSQMMSHPTAYAIIRDLWALQQGLKATRQEITSLLRDVVLAVPGCTFTLDGLDECSRMADHRNDSIAEFLDMIARATAGTQTRIFIVSRDEPEIRNSLSAIDDVLLIQQKITPDLVRPDIDVYSRSVVDRKLAKKTKAVKEDISQKLADRCNGQFLWIKLQEDDLRSTANQKALQRIINSTPVGLGDAYERNWTRISRLPDEYRNRAFNILRWAAFSLRPLTINELAGALLVAEEEDEVLVDEIPDEIDEDYIEIEILKDCNSLLEIRAPHNGCTAGMKTIHLAHFSVKEYLLLHIPTQSRVLQLNSTLETSTELIENILLAKMCLRYLNCGTIWDSTTEQYLLFTCFRKYAAESWQQHSSLNSERDDQLTKLVQNLFDTGNASWMHWKEWFDFNVAAIIDDQYHASSSSSPMWYAIFLGLHEVVQKFINAEGMWKSQSYYWERGADMTITTADGSSLIFSAARNGHVEVVKLLINEGADFKEPEHTYGSTLLQAATDSGNINIVQLLLDYGADVSAKNNAGVTPLLTASWDGYLDIVSLLLSKEADVDAADKNGFSPLNAALSEGQLEIAKLLLSHNANIQISTEHGWTSLHFASRTGLLEIVRMLIDKGADINSTNRHGWTPLFIACYFGHVDVASLLISHEATVDARDKLNKTPLDSASTSGYVDIVNLLLERGADIESTDNDGWTALIKASSGGHLEVVQLLTDNGAQIEATDNIGWTALITASNGGHLQIVQLLLEHGADVNATSKHVGTALTNAAYKGHLEIVQLLLEHGADVKAASKHVEMALTNAAYKGHLEIVQLLLDNGAEIEADNEGWTALNIASFEGHSGIVKLLLENNANPEASNSFGFTALNTAANHGHVEVARLLLENDADIEAADNNGWTALSNASYRGHHEVVKLLLETSDAMIEASDKWGRTPLYHAASRGQIDVVVLCLAKRVPVDIADHWGATSLFAAVRNGNSEVVKQLLDVTSLTVQTRDGLDRTLFWWAKKSGSIEVVEVLLHHAKHTGVKIPKAELQMEISSFYREKSISRCCDVCMRYISSGDSYRKCQACLDFDICFLCFGLGARCLEPSHEIIFHDPDVLLEKAD</sequence>
<evidence type="ECO:0000256" key="2">
    <source>
        <dbReference type="ARBA" id="ARBA00023043"/>
    </source>
</evidence>
<dbReference type="PANTHER" id="PTHR23206:SF7">
    <property type="entry name" value="PROTEIN KINASE DOMAIN-CONTAINING PROTEIN"/>
    <property type="match status" value="1"/>
</dbReference>
<evidence type="ECO:0000259" key="4">
    <source>
        <dbReference type="Pfam" id="PF14479"/>
    </source>
</evidence>
<dbReference type="PANTHER" id="PTHR23206">
    <property type="entry name" value="MASK PROTEIN"/>
    <property type="match status" value="1"/>
</dbReference>
<feature type="domain" description="Prion-inhibition and propagation HeLo" evidence="4">
    <location>
        <begin position="6"/>
        <end position="168"/>
    </location>
</feature>
<dbReference type="GO" id="GO:0005737">
    <property type="term" value="C:cytoplasm"/>
    <property type="evidence" value="ECO:0007669"/>
    <property type="project" value="TreeGrafter"/>
</dbReference>
<feature type="repeat" description="ANK" evidence="3">
    <location>
        <begin position="842"/>
        <end position="874"/>
    </location>
</feature>
<feature type="repeat" description="ANK" evidence="3">
    <location>
        <begin position="1204"/>
        <end position="1226"/>
    </location>
</feature>
<dbReference type="Gene3D" id="3.40.50.300">
    <property type="entry name" value="P-loop containing nucleotide triphosphate hydrolases"/>
    <property type="match status" value="1"/>
</dbReference>
<gene>
    <name evidence="6" type="ORF">N7494_000920</name>
</gene>
<feature type="repeat" description="ANK" evidence="3">
    <location>
        <begin position="1040"/>
        <end position="1072"/>
    </location>
</feature>
<feature type="repeat" description="ANK" evidence="3">
    <location>
        <begin position="1007"/>
        <end position="1039"/>
    </location>
</feature>
<dbReference type="SUPFAM" id="SSF52540">
    <property type="entry name" value="P-loop containing nucleoside triphosphate hydrolases"/>
    <property type="match status" value="1"/>
</dbReference>
<feature type="repeat" description="ANK" evidence="3">
    <location>
        <begin position="1106"/>
        <end position="1138"/>
    </location>
</feature>
<dbReference type="InterPro" id="IPR027417">
    <property type="entry name" value="P-loop_NTPase"/>
</dbReference>
<dbReference type="Pfam" id="PF24883">
    <property type="entry name" value="NPHP3_N"/>
    <property type="match status" value="1"/>
</dbReference>
<feature type="repeat" description="ANK" evidence="3">
    <location>
        <begin position="875"/>
        <end position="907"/>
    </location>
</feature>
<dbReference type="InterPro" id="IPR036770">
    <property type="entry name" value="Ankyrin_rpt-contain_sf"/>
</dbReference>
<evidence type="ECO:0000313" key="7">
    <source>
        <dbReference type="Proteomes" id="UP001220324"/>
    </source>
</evidence>
<feature type="repeat" description="ANK" evidence="3">
    <location>
        <begin position="1073"/>
        <end position="1105"/>
    </location>
</feature>
<name>A0AAD6D6Q2_9EURO</name>
<feature type="repeat" description="ANK" evidence="3">
    <location>
        <begin position="1171"/>
        <end position="1203"/>
    </location>
</feature>
<dbReference type="SUPFAM" id="SSF48403">
    <property type="entry name" value="Ankyrin repeat"/>
    <property type="match status" value="2"/>
</dbReference>
<dbReference type="InterPro" id="IPR056884">
    <property type="entry name" value="NPHP3-like_N"/>
</dbReference>
<feature type="repeat" description="ANK" evidence="3">
    <location>
        <begin position="1138"/>
        <end position="1170"/>
    </location>
</feature>
<evidence type="ECO:0000256" key="1">
    <source>
        <dbReference type="ARBA" id="ARBA00022737"/>
    </source>
</evidence>
<feature type="domain" description="Nephrocystin 3-like N-terminal" evidence="5">
    <location>
        <begin position="244"/>
        <end position="410"/>
    </location>
</feature>
<keyword evidence="7" id="KW-1185">Reference proteome</keyword>
<organism evidence="6 7">
    <name type="scientific">Penicillium frequentans</name>
    <dbReference type="NCBI Taxonomy" id="3151616"/>
    <lineage>
        <taxon>Eukaryota</taxon>
        <taxon>Fungi</taxon>
        <taxon>Dikarya</taxon>
        <taxon>Ascomycota</taxon>
        <taxon>Pezizomycotina</taxon>
        <taxon>Eurotiomycetes</taxon>
        <taxon>Eurotiomycetidae</taxon>
        <taxon>Eurotiales</taxon>
        <taxon>Aspergillaceae</taxon>
        <taxon>Penicillium</taxon>
    </lineage>
</organism>
<dbReference type="Pfam" id="PF12796">
    <property type="entry name" value="Ank_2"/>
    <property type="match status" value="5"/>
</dbReference>
<feature type="repeat" description="ANK" evidence="3">
    <location>
        <begin position="1238"/>
        <end position="1270"/>
    </location>
</feature>